<organism evidence="2 3">
    <name type="scientific">Actinoallomurus oryzae</name>
    <dbReference type="NCBI Taxonomy" id="502180"/>
    <lineage>
        <taxon>Bacteria</taxon>
        <taxon>Bacillati</taxon>
        <taxon>Actinomycetota</taxon>
        <taxon>Actinomycetes</taxon>
        <taxon>Streptosporangiales</taxon>
        <taxon>Thermomonosporaceae</taxon>
        <taxon>Actinoallomurus</taxon>
    </lineage>
</organism>
<keyword evidence="1" id="KW-1133">Transmembrane helix</keyword>
<reference evidence="3" key="1">
    <citation type="journal article" date="2019" name="Int. J. Syst. Evol. Microbiol.">
        <title>The Global Catalogue of Microorganisms (GCM) 10K type strain sequencing project: providing services to taxonomists for standard genome sequencing and annotation.</title>
        <authorList>
            <consortium name="The Broad Institute Genomics Platform"/>
            <consortium name="The Broad Institute Genome Sequencing Center for Infectious Disease"/>
            <person name="Wu L."/>
            <person name="Ma J."/>
        </authorList>
    </citation>
    <scope>NUCLEOTIDE SEQUENCE [LARGE SCALE GENOMIC DNA]</scope>
    <source>
        <strain evidence="3">JCM 17933</strain>
    </source>
</reference>
<evidence type="ECO:0000313" key="2">
    <source>
        <dbReference type="EMBL" id="GAA4508923.1"/>
    </source>
</evidence>
<accession>A0ABP8QQT1</accession>
<keyword evidence="3" id="KW-1185">Reference proteome</keyword>
<evidence type="ECO:0000256" key="1">
    <source>
        <dbReference type="SAM" id="Phobius"/>
    </source>
</evidence>
<evidence type="ECO:0008006" key="4">
    <source>
        <dbReference type="Google" id="ProtNLM"/>
    </source>
</evidence>
<dbReference type="EMBL" id="BAABHF010000043">
    <property type="protein sequence ID" value="GAA4508923.1"/>
    <property type="molecule type" value="Genomic_DNA"/>
</dbReference>
<protein>
    <recommendedName>
        <fullName evidence="4">Integral membrane protein</fullName>
    </recommendedName>
</protein>
<name>A0ABP8QQT1_9ACTN</name>
<evidence type="ECO:0000313" key="3">
    <source>
        <dbReference type="Proteomes" id="UP001500503"/>
    </source>
</evidence>
<proteinExistence type="predicted"/>
<keyword evidence="1" id="KW-0472">Membrane</keyword>
<gene>
    <name evidence="2" type="ORF">GCM10023191_069320</name>
</gene>
<feature type="transmembrane region" description="Helical" evidence="1">
    <location>
        <begin position="125"/>
        <end position="145"/>
    </location>
</feature>
<sequence length="150" mass="16033">MNHIEDAQAGLEEIAKRRNQVIDGATRGRHRGWDATGMVVMLAGFATLDLPGPLALQLSLFFVAVVAALACFTRAGRRAKAVMHRSQLTGRFWAVLGGVAAVSGALALGGLWLVERIDVPMGHTLIGVLIIAYVAVAQPVYRALLHRRAA</sequence>
<comment type="caution">
    <text evidence="2">The sequence shown here is derived from an EMBL/GenBank/DDBJ whole genome shotgun (WGS) entry which is preliminary data.</text>
</comment>
<dbReference type="RefSeq" id="WP_345471096.1">
    <property type="nucleotide sequence ID" value="NZ_BAABHF010000043.1"/>
</dbReference>
<dbReference type="Proteomes" id="UP001500503">
    <property type="component" value="Unassembled WGS sequence"/>
</dbReference>
<feature type="transmembrane region" description="Helical" evidence="1">
    <location>
        <begin position="92"/>
        <end position="113"/>
    </location>
</feature>
<keyword evidence="1" id="KW-0812">Transmembrane</keyword>
<feature type="transmembrane region" description="Helical" evidence="1">
    <location>
        <begin position="54"/>
        <end position="72"/>
    </location>
</feature>